<keyword evidence="2" id="KW-1185">Reference proteome</keyword>
<dbReference type="EMBL" id="KB206890">
    <property type="protein sequence ID" value="ELP87035.1"/>
    <property type="molecule type" value="Genomic_DNA"/>
</dbReference>
<accession>A0A0A1TZL1</accession>
<feature type="non-terminal residue" evidence="1">
    <location>
        <position position="1"/>
    </location>
</feature>
<protein>
    <submittedName>
        <fullName evidence="1">Uncharacterized protein</fullName>
    </submittedName>
</protein>
<name>A0A0A1TZL1_ENTIV</name>
<dbReference type="VEuPathDB" id="AmoebaDB:EIN_320040"/>
<dbReference type="GeneID" id="14885986"/>
<evidence type="ECO:0000313" key="2">
    <source>
        <dbReference type="Proteomes" id="UP000014680"/>
    </source>
</evidence>
<dbReference type="KEGG" id="eiv:EIN_320040"/>
<reference evidence="1 2" key="1">
    <citation type="submission" date="2012-10" db="EMBL/GenBank/DDBJ databases">
        <authorList>
            <person name="Zafar N."/>
            <person name="Inman J."/>
            <person name="Hall N."/>
            <person name="Lorenzi H."/>
            <person name="Caler E."/>
        </authorList>
    </citation>
    <scope>NUCLEOTIDE SEQUENCE [LARGE SCALE GENOMIC DNA]</scope>
    <source>
        <strain evidence="1 2">IP1</strain>
    </source>
</reference>
<dbReference type="AlphaFoldDB" id="A0A0A1TZL1"/>
<sequence>TPHHFCGPSTIPSQLRCSSIALGFISFS</sequence>
<organism evidence="1 2">
    <name type="scientific">Entamoeba invadens IP1</name>
    <dbReference type="NCBI Taxonomy" id="370355"/>
    <lineage>
        <taxon>Eukaryota</taxon>
        <taxon>Amoebozoa</taxon>
        <taxon>Evosea</taxon>
        <taxon>Archamoebae</taxon>
        <taxon>Mastigamoebida</taxon>
        <taxon>Entamoebidae</taxon>
        <taxon>Entamoeba</taxon>
    </lineage>
</organism>
<proteinExistence type="predicted"/>
<evidence type="ECO:0000313" key="1">
    <source>
        <dbReference type="EMBL" id="ELP87035.1"/>
    </source>
</evidence>
<dbReference type="Proteomes" id="UP000014680">
    <property type="component" value="Unassembled WGS sequence"/>
</dbReference>
<dbReference type="RefSeq" id="XP_004253806.1">
    <property type="nucleotide sequence ID" value="XM_004253758.1"/>
</dbReference>
<gene>
    <name evidence="1" type="ORF">EIN_320040</name>
</gene>